<dbReference type="OrthoDB" id="1706403at2"/>
<keyword evidence="5" id="KW-1185">Reference proteome</keyword>
<dbReference type="KEGG" id="hsc:HVS_07120"/>
<comment type="pathway">
    <text evidence="1">Cell wall biogenesis; peptidoglycan biosynthesis.</text>
</comment>
<proteinExistence type="predicted"/>
<dbReference type="Proteomes" id="UP000239720">
    <property type="component" value="Unassembled WGS sequence"/>
</dbReference>
<accession>A0A2K9EL82</accession>
<organism evidence="3 5">
    <name type="scientific">Acetivibrio saccincola</name>
    <dbReference type="NCBI Taxonomy" id="1677857"/>
    <lineage>
        <taxon>Bacteria</taxon>
        <taxon>Bacillati</taxon>
        <taxon>Bacillota</taxon>
        <taxon>Clostridia</taxon>
        <taxon>Eubacteriales</taxon>
        <taxon>Oscillospiraceae</taxon>
        <taxon>Acetivibrio</taxon>
    </lineage>
</organism>
<dbReference type="GO" id="GO:0016881">
    <property type="term" value="F:acid-amino acid ligase activity"/>
    <property type="evidence" value="ECO:0007669"/>
    <property type="project" value="InterPro"/>
</dbReference>
<dbReference type="RefSeq" id="WP_101300600.1">
    <property type="nucleotide sequence ID" value="NZ_CP025197.1"/>
</dbReference>
<evidence type="ECO:0000313" key="3">
    <source>
        <dbReference type="EMBL" id="AUG57341.1"/>
    </source>
</evidence>
<feature type="domain" description="Mur ligase central" evidence="2">
    <location>
        <begin position="16"/>
        <end position="202"/>
    </location>
</feature>
<dbReference type="AlphaFoldDB" id="A0A2K9EL82"/>
<dbReference type="SUPFAM" id="SSF53623">
    <property type="entry name" value="MurD-like peptide ligases, catalytic domain"/>
    <property type="match status" value="1"/>
</dbReference>
<name>A0A2K9EL82_9FIRM</name>
<dbReference type="Proteomes" id="UP000233534">
    <property type="component" value="Chromosome"/>
</dbReference>
<dbReference type="PANTHER" id="PTHR23135">
    <property type="entry name" value="MUR LIGASE FAMILY MEMBER"/>
    <property type="match status" value="1"/>
</dbReference>
<evidence type="ECO:0000313" key="5">
    <source>
        <dbReference type="Proteomes" id="UP000233534"/>
    </source>
</evidence>
<dbReference type="PANTHER" id="PTHR23135:SF4">
    <property type="entry name" value="UDP-N-ACETYLMURAMOYL-L-ALANYL-D-GLUTAMATE--2,6-DIAMINOPIMELATE LIGASE MURE HOMOLOG, CHLOROPLASTIC"/>
    <property type="match status" value="1"/>
</dbReference>
<evidence type="ECO:0000313" key="6">
    <source>
        <dbReference type="Proteomes" id="UP000239720"/>
    </source>
</evidence>
<evidence type="ECO:0000259" key="2">
    <source>
        <dbReference type="Pfam" id="PF08245"/>
    </source>
</evidence>
<dbReference type="InterPro" id="IPR036565">
    <property type="entry name" value="Mur-like_cat_sf"/>
</dbReference>
<dbReference type="Gene3D" id="3.40.1190.10">
    <property type="entry name" value="Mur-like, catalytic domain"/>
    <property type="match status" value="1"/>
</dbReference>
<keyword evidence="3" id="KW-0436">Ligase</keyword>
<evidence type="ECO:0000313" key="4">
    <source>
        <dbReference type="EMBL" id="PQQ67273.1"/>
    </source>
</evidence>
<reference evidence="3 5" key="1">
    <citation type="submission" date="2017-12" db="EMBL/GenBank/DDBJ databases">
        <title>Complete genome sequence of Herbivorax saccincola GGR1, a novel Cellulosome-producing hydrolytic bacterium in a thermophilic biogas plant, established by Illumina and Nanopore MinION sequencing.</title>
        <authorList>
            <person name="Pechtl A."/>
            <person name="Ruckert C."/>
            <person name="Koeck D.E."/>
            <person name="Maus I."/>
            <person name="Winkler A."/>
            <person name="Kalinowski J."/>
            <person name="Puhler A."/>
            <person name="Schwarz W.W."/>
            <person name="Zverlov V.V."/>
            <person name="Schluter A."/>
            <person name="Liebl W."/>
        </authorList>
    </citation>
    <scope>NUCLEOTIDE SEQUENCE [LARGE SCALE GENOMIC DNA]</scope>
    <source>
        <strain evidence="3">GGR1</strain>
        <strain evidence="5">SR1</strain>
    </source>
</reference>
<evidence type="ECO:0000256" key="1">
    <source>
        <dbReference type="ARBA" id="ARBA00004752"/>
    </source>
</evidence>
<dbReference type="Pfam" id="PF08245">
    <property type="entry name" value="Mur_ligase_M"/>
    <property type="match status" value="1"/>
</dbReference>
<dbReference type="EMBL" id="NEMB01000003">
    <property type="protein sequence ID" value="PQQ67273.1"/>
    <property type="molecule type" value="Genomic_DNA"/>
</dbReference>
<dbReference type="GO" id="GO:0005524">
    <property type="term" value="F:ATP binding"/>
    <property type="evidence" value="ECO:0007669"/>
    <property type="project" value="InterPro"/>
</dbReference>
<dbReference type="EMBL" id="CP025197">
    <property type="protein sequence ID" value="AUG57341.1"/>
    <property type="molecule type" value="Genomic_DNA"/>
</dbReference>
<reference evidence="4 6" key="2">
    <citation type="journal article" date="2018" name="Syst. Appl. Microbiol.">
        <title>Characterization and high-quality draft genome sequence of Herbivorax saccincola A7, an anaerobic, alkaliphilic, thermophilic, cellulolytic, and xylanolytic bacterium.</title>
        <authorList>
            <person name="Aikawa S."/>
            <person name="Baramee S."/>
            <person name="Sermsathanaswadi J."/>
            <person name="Thianheng P."/>
            <person name="Tachaapaikoon C."/>
            <person name="Shikata A."/>
            <person name="Waeonukul R."/>
            <person name="Pason P."/>
            <person name="Ratanakhanokchai K."/>
            <person name="Kosugi A."/>
        </authorList>
    </citation>
    <scope>NUCLEOTIDE SEQUENCE [LARGE SCALE GENOMIC DNA]</scope>
    <source>
        <strain evidence="4 6">A7</strain>
    </source>
</reference>
<dbReference type="InterPro" id="IPR013221">
    <property type="entry name" value="Mur_ligase_cen"/>
</dbReference>
<protein>
    <submittedName>
        <fullName evidence="4">Glutamate ligase</fullName>
    </submittedName>
    <submittedName>
        <fullName evidence="3">Putative bifunctional UDP-N-acetylmuramoylalanyl-D-glutamate--2, 6-diaminopimelate ligase/UDP-N-acetylmuramoyl-tripeptide:D-alanyl-D-alanine ligase</fullName>
    </submittedName>
</protein>
<gene>
    <name evidence="4" type="ORF">B9R14_11285</name>
    <name evidence="3" type="ORF">HVS_07120</name>
</gene>
<sequence>MLIAGIIGQNNKDKISRLIHRIFSNSNKRISIVDSKNLSNFDAKRIKDYFNELEKNNVDIAILKIDFKDLLKEIFYNIKFDVIIFTDKADEIDEDKIETYRKIMKKTFSLLNENGVAIVNSDDNDLSSFLSGIKHYIVTYGFNLKASITTSSVGDFMDKDDIMCCLQRTIHTKNGKILEPQEFKIKADLNGMDLYNVLAAATFALINGVDVNLINN</sequence>